<keyword evidence="1" id="KW-0812">Transmembrane</keyword>
<feature type="transmembrane region" description="Helical" evidence="1">
    <location>
        <begin position="122"/>
        <end position="141"/>
    </location>
</feature>
<proteinExistence type="predicted"/>
<evidence type="ECO:0000313" key="2">
    <source>
        <dbReference type="EMBL" id="KIY51994.1"/>
    </source>
</evidence>
<name>A0A0D7AJQ2_9AGAR</name>
<accession>A0A0D7AJQ2</accession>
<dbReference type="EMBL" id="KN881646">
    <property type="protein sequence ID" value="KIY51994.1"/>
    <property type="molecule type" value="Genomic_DNA"/>
</dbReference>
<feature type="transmembrane region" description="Helical" evidence="1">
    <location>
        <begin position="14"/>
        <end position="32"/>
    </location>
</feature>
<dbReference type="AlphaFoldDB" id="A0A0D7AJQ2"/>
<dbReference type="Proteomes" id="UP000054144">
    <property type="component" value="Unassembled WGS sequence"/>
</dbReference>
<keyword evidence="3" id="KW-1185">Reference proteome</keyword>
<feature type="transmembrane region" description="Helical" evidence="1">
    <location>
        <begin position="37"/>
        <end position="55"/>
    </location>
</feature>
<gene>
    <name evidence="2" type="ORF">FISHEDRAFT_70231</name>
</gene>
<feature type="transmembrane region" description="Helical" evidence="1">
    <location>
        <begin position="92"/>
        <end position="110"/>
    </location>
</feature>
<keyword evidence="1" id="KW-1133">Transmembrane helix</keyword>
<sequence>MSTFTHYLSTLPPWLYLIIIIGVAVIVAAYLWHKTTIYFAILPIIIAVAICMQLGDPDHSYGVVIIWVYPPTVPALVGCMPSSSTFEDNPTLLAVLLLIGSISFALWVNLHFPSDNTSPLAVSGQCIIAMAIYAVAFYLILRVLLPRSNPSAAGWGRLGAIIDSIGQASFSVLHAFWEAPGDNFERKLHQIQQREPSEGNNTMDMQRLAADVPVAGSVSRLHHRLAEDSEEAI</sequence>
<evidence type="ECO:0000256" key="1">
    <source>
        <dbReference type="SAM" id="Phobius"/>
    </source>
</evidence>
<organism evidence="2 3">
    <name type="scientific">Fistulina hepatica ATCC 64428</name>
    <dbReference type="NCBI Taxonomy" id="1128425"/>
    <lineage>
        <taxon>Eukaryota</taxon>
        <taxon>Fungi</taxon>
        <taxon>Dikarya</taxon>
        <taxon>Basidiomycota</taxon>
        <taxon>Agaricomycotina</taxon>
        <taxon>Agaricomycetes</taxon>
        <taxon>Agaricomycetidae</taxon>
        <taxon>Agaricales</taxon>
        <taxon>Fistulinaceae</taxon>
        <taxon>Fistulina</taxon>
    </lineage>
</organism>
<protein>
    <submittedName>
        <fullName evidence="2">Uncharacterized protein</fullName>
    </submittedName>
</protein>
<reference evidence="2 3" key="1">
    <citation type="journal article" date="2015" name="Fungal Genet. Biol.">
        <title>Evolution of novel wood decay mechanisms in Agaricales revealed by the genome sequences of Fistulina hepatica and Cylindrobasidium torrendii.</title>
        <authorList>
            <person name="Floudas D."/>
            <person name="Held B.W."/>
            <person name="Riley R."/>
            <person name="Nagy L.G."/>
            <person name="Koehler G."/>
            <person name="Ransdell A.S."/>
            <person name="Younus H."/>
            <person name="Chow J."/>
            <person name="Chiniquy J."/>
            <person name="Lipzen A."/>
            <person name="Tritt A."/>
            <person name="Sun H."/>
            <person name="Haridas S."/>
            <person name="LaButti K."/>
            <person name="Ohm R.A."/>
            <person name="Kues U."/>
            <person name="Blanchette R.A."/>
            <person name="Grigoriev I.V."/>
            <person name="Minto R.E."/>
            <person name="Hibbett D.S."/>
        </authorList>
    </citation>
    <scope>NUCLEOTIDE SEQUENCE [LARGE SCALE GENOMIC DNA]</scope>
    <source>
        <strain evidence="2 3">ATCC 64428</strain>
    </source>
</reference>
<keyword evidence="1" id="KW-0472">Membrane</keyword>
<evidence type="ECO:0000313" key="3">
    <source>
        <dbReference type="Proteomes" id="UP000054144"/>
    </source>
</evidence>